<keyword evidence="8" id="KW-0539">Nucleus</keyword>
<accession>A0A811QA74</accession>
<gene>
    <name evidence="11" type="ORF">NCGR_LOCUS39525</name>
</gene>
<evidence type="ECO:0000256" key="1">
    <source>
        <dbReference type="ARBA" id="ARBA00004123"/>
    </source>
</evidence>
<dbReference type="PANTHER" id="PTHR12010">
    <property type="entry name" value="40S RIBOSOMAL PROTEIN S29"/>
    <property type="match status" value="1"/>
</dbReference>
<protein>
    <recommendedName>
        <fullName evidence="10">BHLH domain-containing protein</fullName>
    </recommendedName>
</protein>
<keyword evidence="7" id="KW-0804">Transcription</keyword>
<dbReference type="GO" id="GO:0022627">
    <property type="term" value="C:cytosolic small ribosomal subunit"/>
    <property type="evidence" value="ECO:0007669"/>
    <property type="project" value="TreeGrafter"/>
</dbReference>
<dbReference type="Pfam" id="PF00010">
    <property type="entry name" value="HLH"/>
    <property type="match status" value="1"/>
</dbReference>
<dbReference type="InterPro" id="IPR039744">
    <property type="entry name" value="RIbosomal_uS14_euk_arc"/>
</dbReference>
<evidence type="ECO:0000256" key="5">
    <source>
        <dbReference type="ARBA" id="ARBA00023015"/>
    </source>
</evidence>
<evidence type="ECO:0000256" key="3">
    <source>
        <dbReference type="ARBA" id="ARBA00009083"/>
    </source>
</evidence>
<dbReference type="NCBIfam" id="NF004424">
    <property type="entry name" value="PRK05766.1"/>
    <property type="match status" value="1"/>
</dbReference>
<name>A0A811QA74_9POAL</name>
<dbReference type="PROSITE" id="PS50888">
    <property type="entry name" value="BHLH"/>
    <property type="match status" value="1"/>
</dbReference>
<sequence>MGHSNVWNSHPKNYGPGSRVCRVCANPHGLIRKYGLMCCRQCFRSNAKDIGFIKLRWNLAGIAILEFPLWIDFIASEIVLSYYCIGEPWLWNRTDCSWVINVRMILSRQHLTEGQLARHNQQHLPQSLGVLEYRIEGSVSRMEGNCASIWSEESEMIAHLQSMFWSSSNADSCLSSPDSNTSSCVEPSTLPTTFLPLDENDCCDKEQVQCQNTGAVWCFDHQSQVFAPIFSEVTSNKRACLMDENKKSKNSKKPRTIALASRTSSIAPADEINTELVNHSCSWSCSSEDDSIGACEESVVLKQSTSSRGRSWSSKDLQSLYAKRRRERINERLRTLQQLIPNGTKVDMSTMLDEAVQYVKFLQLQIKLLSSEDTWMYAPLAYNHMSMDLSPNVAVNQS</sequence>
<dbReference type="GO" id="GO:0005634">
    <property type="term" value="C:nucleus"/>
    <property type="evidence" value="ECO:0007669"/>
    <property type="project" value="UniProtKB-SubCell"/>
</dbReference>
<dbReference type="GO" id="GO:0002181">
    <property type="term" value="P:cytoplasmic translation"/>
    <property type="evidence" value="ECO:0007669"/>
    <property type="project" value="TreeGrafter"/>
</dbReference>
<dbReference type="InterPro" id="IPR011598">
    <property type="entry name" value="bHLH_dom"/>
</dbReference>
<dbReference type="Gene3D" id="4.10.830.10">
    <property type="entry name" value="30s Ribosomal Protein S14, Chain N"/>
    <property type="match status" value="1"/>
</dbReference>
<dbReference type="SUPFAM" id="SSF47459">
    <property type="entry name" value="HLH, helix-loop-helix DNA-binding domain"/>
    <property type="match status" value="1"/>
</dbReference>
<keyword evidence="5" id="KW-0805">Transcription regulation</keyword>
<comment type="subcellular location">
    <subcellularLocation>
        <location evidence="1">Nucleus</location>
    </subcellularLocation>
</comment>
<evidence type="ECO:0000313" key="12">
    <source>
        <dbReference type="Proteomes" id="UP000604825"/>
    </source>
</evidence>
<dbReference type="AlphaFoldDB" id="A0A811QA74"/>
<comment type="similarity">
    <text evidence="3">Belongs to the universal ribosomal protein uS14 family.</text>
</comment>
<dbReference type="GO" id="GO:0003735">
    <property type="term" value="F:structural constituent of ribosome"/>
    <property type="evidence" value="ECO:0007669"/>
    <property type="project" value="InterPro"/>
</dbReference>
<keyword evidence="9" id="KW-0687">Ribonucleoprotein</keyword>
<dbReference type="CDD" id="cd11454">
    <property type="entry name" value="bHLH_AtIND_like"/>
    <property type="match status" value="1"/>
</dbReference>
<dbReference type="Pfam" id="PF00253">
    <property type="entry name" value="Ribosomal_S14"/>
    <property type="match status" value="1"/>
</dbReference>
<evidence type="ECO:0000256" key="7">
    <source>
        <dbReference type="ARBA" id="ARBA00023163"/>
    </source>
</evidence>
<dbReference type="InterPro" id="IPR036638">
    <property type="entry name" value="HLH_DNA-bd_sf"/>
</dbReference>
<organism evidence="11 12">
    <name type="scientific">Miscanthus lutarioriparius</name>
    <dbReference type="NCBI Taxonomy" id="422564"/>
    <lineage>
        <taxon>Eukaryota</taxon>
        <taxon>Viridiplantae</taxon>
        <taxon>Streptophyta</taxon>
        <taxon>Embryophyta</taxon>
        <taxon>Tracheophyta</taxon>
        <taxon>Spermatophyta</taxon>
        <taxon>Magnoliopsida</taxon>
        <taxon>Liliopsida</taxon>
        <taxon>Poales</taxon>
        <taxon>Poaceae</taxon>
        <taxon>PACMAD clade</taxon>
        <taxon>Panicoideae</taxon>
        <taxon>Andropogonodae</taxon>
        <taxon>Andropogoneae</taxon>
        <taxon>Saccharinae</taxon>
        <taxon>Miscanthus</taxon>
    </lineage>
</organism>
<evidence type="ECO:0000256" key="9">
    <source>
        <dbReference type="ARBA" id="ARBA00023274"/>
    </source>
</evidence>
<dbReference type="EMBL" id="CAJGYO010000010">
    <property type="protein sequence ID" value="CAD6255998.1"/>
    <property type="molecule type" value="Genomic_DNA"/>
</dbReference>
<keyword evidence="12" id="KW-1185">Reference proteome</keyword>
<dbReference type="GO" id="GO:0046983">
    <property type="term" value="F:protein dimerization activity"/>
    <property type="evidence" value="ECO:0007669"/>
    <property type="project" value="InterPro"/>
</dbReference>
<dbReference type="PANTHER" id="PTHR12010:SF2">
    <property type="entry name" value="40S RIBOSOMAL PROTEIN S29"/>
    <property type="match status" value="1"/>
</dbReference>
<dbReference type="InterPro" id="IPR001209">
    <property type="entry name" value="Ribosomal_uS14"/>
</dbReference>
<dbReference type="OrthoDB" id="651283at2759"/>
<keyword evidence="4" id="KW-0689">Ribosomal protein</keyword>
<evidence type="ECO:0000259" key="10">
    <source>
        <dbReference type="PROSITE" id="PS50888"/>
    </source>
</evidence>
<dbReference type="GO" id="GO:0006355">
    <property type="term" value="P:regulation of DNA-templated transcription"/>
    <property type="evidence" value="ECO:0007669"/>
    <property type="project" value="UniProtKB-ARBA"/>
</dbReference>
<dbReference type="Proteomes" id="UP000604825">
    <property type="component" value="Unassembled WGS sequence"/>
</dbReference>
<dbReference type="Gene3D" id="4.10.280.10">
    <property type="entry name" value="Helix-loop-helix DNA-binding domain"/>
    <property type="match status" value="1"/>
</dbReference>
<evidence type="ECO:0000256" key="4">
    <source>
        <dbReference type="ARBA" id="ARBA00022980"/>
    </source>
</evidence>
<dbReference type="FunFam" id="4.10.830.10:FF:000002">
    <property type="entry name" value="40S ribosomal protein S29"/>
    <property type="match status" value="1"/>
</dbReference>
<comment type="caution">
    <text evidence="11">The sequence shown here is derived from an EMBL/GenBank/DDBJ whole genome shotgun (WGS) entry which is preliminary data.</text>
</comment>
<evidence type="ECO:0000256" key="8">
    <source>
        <dbReference type="ARBA" id="ARBA00023242"/>
    </source>
</evidence>
<dbReference type="SMART" id="SM00353">
    <property type="entry name" value="HLH"/>
    <property type="match status" value="1"/>
</dbReference>
<proteinExistence type="inferred from homology"/>
<evidence type="ECO:0000256" key="2">
    <source>
        <dbReference type="ARBA" id="ARBA00005510"/>
    </source>
</evidence>
<evidence type="ECO:0000256" key="6">
    <source>
        <dbReference type="ARBA" id="ARBA00023125"/>
    </source>
</evidence>
<dbReference type="GO" id="GO:0003677">
    <property type="term" value="F:DNA binding"/>
    <property type="evidence" value="ECO:0007669"/>
    <property type="project" value="UniProtKB-KW"/>
</dbReference>
<feature type="domain" description="BHLH" evidence="10">
    <location>
        <begin position="313"/>
        <end position="362"/>
    </location>
</feature>
<keyword evidence="6" id="KW-0238">DNA-binding</keyword>
<dbReference type="FunFam" id="4.10.280.10:FF:000022">
    <property type="entry name" value="Basic helix-loop-helix transcription factor"/>
    <property type="match status" value="1"/>
</dbReference>
<dbReference type="GO" id="GO:0008270">
    <property type="term" value="F:zinc ion binding"/>
    <property type="evidence" value="ECO:0007669"/>
    <property type="project" value="InterPro"/>
</dbReference>
<evidence type="ECO:0000313" key="11">
    <source>
        <dbReference type="EMBL" id="CAD6255998.1"/>
    </source>
</evidence>
<comment type="similarity">
    <text evidence="2">Belongs to the bHLH protein family.</text>
</comment>
<reference evidence="11" key="1">
    <citation type="submission" date="2020-10" db="EMBL/GenBank/DDBJ databases">
        <authorList>
            <person name="Han B."/>
            <person name="Lu T."/>
            <person name="Zhao Q."/>
            <person name="Huang X."/>
            <person name="Zhao Y."/>
        </authorList>
    </citation>
    <scope>NUCLEOTIDE SEQUENCE</scope>
</reference>
<dbReference type="InterPro" id="IPR043140">
    <property type="entry name" value="Ribosomal_uS14_sf"/>
</dbReference>